<reference evidence="12 13" key="2">
    <citation type="submission" date="2018-11" db="EMBL/GenBank/DDBJ databases">
        <authorList>
            <consortium name="Pathogen Informatics"/>
        </authorList>
    </citation>
    <scope>NUCLEOTIDE SEQUENCE [LARGE SCALE GENOMIC DNA]</scope>
</reference>
<feature type="transmembrane region" description="Helical" evidence="11">
    <location>
        <begin position="448"/>
        <end position="469"/>
    </location>
</feature>
<name>A0A183IXA3_9BILA</name>
<sequence>MGNASTTNSTANIVIGIKRSQENQNNKLYHLVDYQGEGELVQWMKYSLSIGDFNILDGIIELKVTPFLFAGGKGKLVPISELVKLRNDERNAMLSTLRRKKGKGKSGPNILESINQENMQGDMMKALQMLDGGGKEGAGAKYRELCWSMSQRGVMGETLVHICLLNGTYLNNEVAKHLIKTFPKLVNDIYLSEEYYGQSALHQAIINEDLAMVRFLLRNGADVHQRCYGAFFCPDDQKETRCDSLEHEWVDVDKETNYAGRTYWGEYPLSFAACTRQPECFRLLIANKADPNMRDTNGNTVLHLMVIHELPEMFDLAYRLGAKLHIQNNQNLIPLTLAAKLAKKKMFDHVLNYEKQYLWTYGSLMCIAYPLSSIDTIEEETGKLKEISALSLITFAESSCHLMLFEGLVENLLEAKWKTFAKRKSVKHLGPFIHMFYKMIAGDVFRFLLIYMIFLFGFSQAFFIIFLGCHREMNTANYSTDRLPLPENLAEPLESMARVFLMSVGEFSAIYKVLDTCRLAVLGKVRV</sequence>
<evidence type="ECO:0000256" key="1">
    <source>
        <dbReference type="ARBA" id="ARBA00004651"/>
    </source>
</evidence>
<evidence type="ECO:0000256" key="4">
    <source>
        <dbReference type="ARBA" id="ARBA00022568"/>
    </source>
</evidence>
<keyword evidence="5" id="KW-0107">Calcium channel</keyword>
<dbReference type="EMBL" id="UZAM01011415">
    <property type="protein sequence ID" value="VDP16088.1"/>
    <property type="molecule type" value="Genomic_DNA"/>
</dbReference>
<dbReference type="Pfam" id="PF12796">
    <property type="entry name" value="Ank_2"/>
    <property type="match status" value="2"/>
</dbReference>
<dbReference type="InterPro" id="IPR024862">
    <property type="entry name" value="TRPV"/>
</dbReference>
<keyword evidence="3" id="KW-1003">Cell membrane</keyword>
<dbReference type="GO" id="GO:0098703">
    <property type="term" value="P:calcium ion import across plasma membrane"/>
    <property type="evidence" value="ECO:0007669"/>
    <property type="project" value="TreeGrafter"/>
</dbReference>
<evidence type="ECO:0000256" key="2">
    <source>
        <dbReference type="ARBA" id="ARBA00022448"/>
    </source>
</evidence>
<keyword evidence="8" id="KW-0406">Ion transport</keyword>
<protein>
    <submittedName>
        <fullName evidence="14">ANK_REP_REGION domain-containing protein</fullName>
    </submittedName>
</protein>
<keyword evidence="13" id="KW-1185">Reference proteome</keyword>
<feature type="repeat" description="ANK" evidence="10">
    <location>
        <begin position="196"/>
        <end position="228"/>
    </location>
</feature>
<evidence type="ECO:0000256" key="7">
    <source>
        <dbReference type="ARBA" id="ARBA00022837"/>
    </source>
</evidence>
<keyword evidence="10" id="KW-0040">ANK repeat</keyword>
<evidence type="ECO:0000313" key="13">
    <source>
        <dbReference type="Proteomes" id="UP000270296"/>
    </source>
</evidence>
<keyword evidence="2" id="KW-0813">Transport</keyword>
<dbReference type="AlphaFoldDB" id="A0A183IXA3"/>
<evidence type="ECO:0000313" key="12">
    <source>
        <dbReference type="EMBL" id="VDP16088.1"/>
    </source>
</evidence>
<accession>A0A183IXA3</accession>
<organism evidence="14">
    <name type="scientific">Soboliphyme baturini</name>
    <dbReference type="NCBI Taxonomy" id="241478"/>
    <lineage>
        <taxon>Eukaryota</taxon>
        <taxon>Metazoa</taxon>
        <taxon>Ecdysozoa</taxon>
        <taxon>Nematoda</taxon>
        <taxon>Enoplea</taxon>
        <taxon>Dorylaimia</taxon>
        <taxon>Dioctophymatida</taxon>
        <taxon>Dioctophymatoidea</taxon>
        <taxon>Soboliphymatidae</taxon>
        <taxon>Soboliphyme</taxon>
    </lineage>
</organism>
<dbReference type="Proteomes" id="UP000270296">
    <property type="component" value="Unassembled WGS sequence"/>
</dbReference>
<keyword evidence="11" id="KW-1133">Transmembrane helix</keyword>
<gene>
    <name evidence="12" type="ORF">SBAD_LOCUS8251</name>
</gene>
<keyword evidence="7" id="KW-0106">Calcium</keyword>
<dbReference type="Gene3D" id="1.25.40.20">
    <property type="entry name" value="Ankyrin repeat-containing domain"/>
    <property type="match status" value="1"/>
</dbReference>
<keyword evidence="6" id="KW-0677">Repeat</keyword>
<dbReference type="FunFam" id="1.25.40.20:FF:000181">
    <property type="entry name" value="Nanchung, isoform A"/>
    <property type="match status" value="1"/>
</dbReference>
<dbReference type="InterPro" id="IPR036770">
    <property type="entry name" value="Ankyrin_rpt-contain_sf"/>
</dbReference>
<dbReference type="PROSITE" id="PS50088">
    <property type="entry name" value="ANK_REPEAT"/>
    <property type="match status" value="2"/>
</dbReference>
<dbReference type="SUPFAM" id="SSF48403">
    <property type="entry name" value="Ankyrin repeat"/>
    <property type="match status" value="1"/>
</dbReference>
<evidence type="ECO:0000313" key="14">
    <source>
        <dbReference type="WBParaSite" id="SBAD_0000855901-mRNA-1"/>
    </source>
</evidence>
<comment type="subcellular location">
    <subcellularLocation>
        <location evidence="1">Cell membrane</location>
        <topology evidence="1">Multi-pass membrane protein</topology>
    </subcellularLocation>
</comment>
<dbReference type="WBParaSite" id="SBAD_0000855901-mRNA-1">
    <property type="protein sequence ID" value="SBAD_0000855901-mRNA-1"/>
    <property type="gene ID" value="SBAD_0000855901"/>
</dbReference>
<keyword evidence="9" id="KW-0407">Ion channel</keyword>
<reference evidence="14" key="1">
    <citation type="submission" date="2016-06" db="UniProtKB">
        <authorList>
            <consortium name="WormBaseParasite"/>
        </authorList>
    </citation>
    <scope>IDENTIFICATION</scope>
</reference>
<evidence type="ECO:0000256" key="11">
    <source>
        <dbReference type="SAM" id="Phobius"/>
    </source>
</evidence>
<dbReference type="GO" id="GO:0005262">
    <property type="term" value="F:calcium channel activity"/>
    <property type="evidence" value="ECO:0007669"/>
    <property type="project" value="UniProtKB-KW"/>
</dbReference>
<keyword evidence="11" id="KW-0812">Transmembrane</keyword>
<dbReference type="PROSITE" id="PS50297">
    <property type="entry name" value="ANK_REP_REGION"/>
    <property type="match status" value="1"/>
</dbReference>
<evidence type="ECO:0000256" key="10">
    <source>
        <dbReference type="PROSITE-ProRule" id="PRU00023"/>
    </source>
</evidence>
<dbReference type="InterPro" id="IPR002110">
    <property type="entry name" value="Ankyrin_rpt"/>
</dbReference>
<evidence type="ECO:0000256" key="8">
    <source>
        <dbReference type="ARBA" id="ARBA00023065"/>
    </source>
</evidence>
<dbReference type="PANTHER" id="PTHR10582">
    <property type="entry name" value="TRANSIENT RECEPTOR POTENTIAL ION CHANNEL PROTEIN"/>
    <property type="match status" value="1"/>
</dbReference>
<evidence type="ECO:0000256" key="9">
    <source>
        <dbReference type="ARBA" id="ARBA00023303"/>
    </source>
</evidence>
<proteinExistence type="predicted"/>
<keyword evidence="11" id="KW-0472">Membrane</keyword>
<dbReference type="GO" id="GO:0005886">
    <property type="term" value="C:plasma membrane"/>
    <property type="evidence" value="ECO:0007669"/>
    <property type="project" value="UniProtKB-SubCell"/>
</dbReference>
<feature type="repeat" description="ANK" evidence="10">
    <location>
        <begin position="264"/>
        <end position="296"/>
    </location>
</feature>
<dbReference type="SMART" id="SM00248">
    <property type="entry name" value="ANK"/>
    <property type="match status" value="4"/>
</dbReference>
<dbReference type="OrthoDB" id="533508at2759"/>
<evidence type="ECO:0000256" key="5">
    <source>
        <dbReference type="ARBA" id="ARBA00022673"/>
    </source>
</evidence>
<evidence type="ECO:0000256" key="3">
    <source>
        <dbReference type="ARBA" id="ARBA00022475"/>
    </source>
</evidence>
<keyword evidence="4" id="KW-0109">Calcium transport</keyword>
<evidence type="ECO:0000256" key="6">
    <source>
        <dbReference type="ARBA" id="ARBA00022737"/>
    </source>
</evidence>
<dbReference type="PANTHER" id="PTHR10582:SF28">
    <property type="entry name" value="NANCHUNG, ISOFORM B"/>
    <property type="match status" value="1"/>
</dbReference>